<evidence type="ECO:0000313" key="7">
    <source>
        <dbReference type="Proteomes" id="UP000678374"/>
    </source>
</evidence>
<dbReference type="InterPro" id="IPR016039">
    <property type="entry name" value="Thiolase-like"/>
</dbReference>
<dbReference type="Proteomes" id="UP000678374">
    <property type="component" value="Unassembled WGS sequence"/>
</dbReference>
<protein>
    <submittedName>
        <fullName evidence="6">Beta-ketoacyl-[acyl-carrier-protein] synthase family protein</fullName>
    </submittedName>
</protein>
<dbReference type="InterPro" id="IPR000794">
    <property type="entry name" value="Beta-ketoacyl_synthase"/>
</dbReference>
<dbReference type="Gene3D" id="3.40.47.10">
    <property type="match status" value="2"/>
</dbReference>
<keyword evidence="7" id="KW-1185">Reference proteome</keyword>
<comment type="similarity">
    <text evidence="2 4">Belongs to the thiolase-like superfamily. Beta-ketoacyl-ACP synthases family.</text>
</comment>
<dbReference type="GO" id="GO:0006633">
    <property type="term" value="P:fatty acid biosynthetic process"/>
    <property type="evidence" value="ECO:0007669"/>
    <property type="project" value="TreeGrafter"/>
</dbReference>
<dbReference type="GO" id="GO:0004315">
    <property type="term" value="F:3-oxoacyl-[acyl-carrier-protein] synthase activity"/>
    <property type="evidence" value="ECO:0007669"/>
    <property type="project" value="TreeGrafter"/>
</dbReference>
<feature type="domain" description="Ketosynthase family 3 (KS3)" evidence="5">
    <location>
        <begin position="12"/>
        <end position="412"/>
    </location>
</feature>
<evidence type="ECO:0000313" key="6">
    <source>
        <dbReference type="EMBL" id="MBQ0957964.1"/>
    </source>
</evidence>
<dbReference type="CDD" id="cd00834">
    <property type="entry name" value="KAS_I_II"/>
    <property type="match status" value="1"/>
</dbReference>
<dbReference type="SUPFAM" id="SSF53901">
    <property type="entry name" value="Thiolase-like"/>
    <property type="match status" value="2"/>
</dbReference>
<dbReference type="Pfam" id="PF02801">
    <property type="entry name" value="Ketoacyl-synt_C"/>
    <property type="match status" value="1"/>
</dbReference>
<dbReference type="InterPro" id="IPR014030">
    <property type="entry name" value="Ketoacyl_synth_N"/>
</dbReference>
<name>A0A940YHK1_9BURK</name>
<dbReference type="RefSeq" id="WP_210800364.1">
    <property type="nucleotide sequence ID" value="NZ_JAGQDE010000002.1"/>
</dbReference>
<accession>A0A940YHK1</accession>
<evidence type="ECO:0000256" key="1">
    <source>
        <dbReference type="ARBA" id="ARBA00005194"/>
    </source>
</evidence>
<comment type="caution">
    <text evidence="6">The sequence shown here is derived from an EMBL/GenBank/DDBJ whole genome shotgun (WGS) entry which is preliminary data.</text>
</comment>
<dbReference type="InterPro" id="IPR014031">
    <property type="entry name" value="Ketoacyl_synth_C"/>
</dbReference>
<dbReference type="PROSITE" id="PS52004">
    <property type="entry name" value="KS3_2"/>
    <property type="match status" value="1"/>
</dbReference>
<proteinExistence type="inferred from homology"/>
<reference evidence="6" key="1">
    <citation type="submission" date="2021-04" db="EMBL/GenBank/DDBJ databases">
        <title>The genome sequence of Ideonella sp. 4Y11.</title>
        <authorList>
            <person name="Liu Y."/>
        </authorList>
    </citation>
    <scope>NUCLEOTIDE SEQUENCE</scope>
    <source>
        <strain evidence="6">4Y11</strain>
    </source>
</reference>
<dbReference type="Pfam" id="PF00109">
    <property type="entry name" value="ketoacyl-synt"/>
    <property type="match status" value="1"/>
</dbReference>
<comment type="pathway">
    <text evidence="1">Lipid metabolism; fatty acid biosynthesis.</text>
</comment>
<dbReference type="EMBL" id="JAGQDE010000002">
    <property type="protein sequence ID" value="MBQ0957964.1"/>
    <property type="molecule type" value="Genomic_DNA"/>
</dbReference>
<organism evidence="6 7">
    <name type="scientific">Ideonella aquatica</name>
    <dbReference type="NCBI Taxonomy" id="2824119"/>
    <lineage>
        <taxon>Bacteria</taxon>
        <taxon>Pseudomonadati</taxon>
        <taxon>Pseudomonadota</taxon>
        <taxon>Betaproteobacteria</taxon>
        <taxon>Burkholderiales</taxon>
        <taxon>Sphaerotilaceae</taxon>
        <taxon>Ideonella</taxon>
    </lineage>
</organism>
<evidence type="ECO:0000256" key="2">
    <source>
        <dbReference type="ARBA" id="ARBA00008467"/>
    </source>
</evidence>
<dbReference type="SMART" id="SM00825">
    <property type="entry name" value="PKS_KS"/>
    <property type="match status" value="1"/>
</dbReference>
<dbReference type="InterPro" id="IPR020841">
    <property type="entry name" value="PKS_Beta-ketoAc_synthase_dom"/>
</dbReference>
<evidence type="ECO:0000259" key="5">
    <source>
        <dbReference type="PROSITE" id="PS52004"/>
    </source>
</evidence>
<dbReference type="PANTHER" id="PTHR11712:SF336">
    <property type="entry name" value="3-OXOACYL-[ACYL-CARRIER-PROTEIN] SYNTHASE, MITOCHONDRIAL"/>
    <property type="match status" value="1"/>
</dbReference>
<evidence type="ECO:0000256" key="4">
    <source>
        <dbReference type="RuleBase" id="RU003694"/>
    </source>
</evidence>
<gene>
    <name evidence="6" type="ORF">KAK06_03235</name>
</gene>
<keyword evidence="3 4" id="KW-0808">Transferase</keyword>
<dbReference type="PANTHER" id="PTHR11712">
    <property type="entry name" value="POLYKETIDE SYNTHASE-RELATED"/>
    <property type="match status" value="1"/>
</dbReference>
<evidence type="ECO:0000256" key="3">
    <source>
        <dbReference type="ARBA" id="ARBA00022679"/>
    </source>
</evidence>
<dbReference type="AlphaFoldDB" id="A0A940YHK1"/>
<sequence length="423" mass="44569">MSTPQPAATGGRERVFVSGVGVVSSIGCDFDHFAAALRRGDCGAAPAERFFGPVVAQSGLQVCKVQDFDAASALPGEDLSTMDPLVQFTLAASREALRRAGLAPQQVDPQRAGLLFGTASGGADNKLRFVQQTYREGEGDLALAQDFPHRAIGRRLQSRLGWRGTNLAFSSSCTSASIAIGYASEAVASGRFDVVLCGGADFIDLPTLAIMNGARLLTRGPMRPFDRRREGMVMGEGAGVLCLESERHLRARRGRPMAEVLGWGSSSEAHAGRAAEPTGRWLALALQRALNRAGVEADAVDYVNAHGAATDKDLAEARALRKVFGERSARLPVSSTKPMYGYPAGSAGALDAACVLAAMRDGFLPPTIHLEQPDPRVGLDNVPLHARAARVDTALSINCGAGGSCSALLLRHSTELPYAPHQP</sequence>